<dbReference type="SUPFAM" id="SSF52374">
    <property type="entry name" value="Nucleotidylyl transferase"/>
    <property type="match status" value="1"/>
</dbReference>
<evidence type="ECO:0000313" key="15">
    <source>
        <dbReference type="Proteomes" id="UP000178859"/>
    </source>
</evidence>
<dbReference type="InterPro" id="IPR001278">
    <property type="entry name" value="Arg-tRNA-ligase"/>
</dbReference>
<comment type="subunit">
    <text evidence="10">Monomer.</text>
</comment>
<dbReference type="InterPro" id="IPR001412">
    <property type="entry name" value="aa-tRNA-synth_I_CS"/>
</dbReference>
<dbReference type="Gene3D" id="1.10.730.10">
    <property type="entry name" value="Isoleucyl-tRNA Synthetase, Domain 1"/>
    <property type="match status" value="1"/>
</dbReference>
<dbReference type="Pfam" id="PF03485">
    <property type="entry name" value="Arg_tRNA_synt_N"/>
    <property type="match status" value="1"/>
</dbReference>
<evidence type="ECO:0000259" key="13">
    <source>
        <dbReference type="SMART" id="SM01016"/>
    </source>
</evidence>
<dbReference type="Pfam" id="PF05746">
    <property type="entry name" value="DALR_1"/>
    <property type="match status" value="1"/>
</dbReference>
<dbReference type="SUPFAM" id="SSF55190">
    <property type="entry name" value="Arginyl-tRNA synthetase (ArgRS), N-terminal 'additional' domain"/>
    <property type="match status" value="1"/>
</dbReference>
<evidence type="ECO:0000256" key="3">
    <source>
        <dbReference type="ARBA" id="ARBA00022490"/>
    </source>
</evidence>
<dbReference type="InterPro" id="IPR035684">
    <property type="entry name" value="ArgRS_core"/>
</dbReference>
<feature type="short sequence motif" description="'HIGH' region" evidence="10">
    <location>
        <begin position="126"/>
        <end position="136"/>
    </location>
</feature>
<comment type="subcellular location">
    <subcellularLocation>
        <location evidence="1 10">Cytoplasm</location>
    </subcellularLocation>
</comment>
<dbReference type="InterPro" id="IPR008909">
    <property type="entry name" value="DALR_anticod-bd"/>
</dbReference>
<comment type="caution">
    <text evidence="14">The sequence shown here is derived from an EMBL/GenBank/DDBJ whole genome shotgun (WGS) entry which is preliminary data.</text>
</comment>
<proteinExistence type="inferred from homology"/>
<evidence type="ECO:0000256" key="7">
    <source>
        <dbReference type="ARBA" id="ARBA00022917"/>
    </source>
</evidence>
<keyword evidence="6 10" id="KW-0067">ATP-binding</keyword>
<dbReference type="EMBL" id="MFDT01000005">
    <property type="protein sequence ID" value="OGE65051.1"/>
    <property type="molecule type" value="Genomic_DNA"/>
</dbReference>
<dbReference type="SMART" id="SM01016">
    <property type="entry name" value="Arg_tRNA_synt_N"/>
    <property type="match status" value="1"/>
</dbReference>
<keyword evidence="4 10" id="KW-0436">Ligase</keyword>
<dbReference type="PROSITE" id="PS00178">
    <property type="entry name" value="AA_TRNA_LIGASE_I"/>
    <property type="match status" value="1"/>
</dbReference>
<evidence type="ECO:0000313" key="14">
    <source>
        <dbReference type="EMBL" id="OGE65051.1"/>
    </source>
</evidence>
<dbReference type="InterPro" id="IPR014729">
    <property type="entry name" value="Rossmann-like_a/b/a_fold"/>
</dbReference>
<reference evidence="14 15" key="1">
    <citation type="journal article" date="2016" name="Nat. Commun.">
        <title>Thousands of microbial genomes shed light on interconnected biogeochemical processes in an aquifer system.</title>
        <authorList>
            <person name="Anantharaman K."/>
            <person name="Brown C.T."/>
            <person name="Hug L.A."/>
            <person name="Sharon I."/>
            <person name="Castelle C.J."/>
            <person name="Probst A.J."/>
            <person name="Thomas B.C."/>
            <person name="Singh A."/>
            <person name="Wilkins M.J."/>
            <person name="Karaoz U."/>
            <person name="Brodie E.L."/>
            <person name="Williams K.H."/>
            <person name="Hubbard S.S."/>
            <person name="Banfield J.F."/>
        </authorList>
    </citation>
    <scope>NUCLEOTIDE SEQUENCE [LARGE SCALE GENOMIC DNA]</scope>
</reference>
<feature type="domain" description="DALR anticodon binding" evidence="12">
    <location>
        <begin position="417"/>
        <end position="538"/>
    </location>
</feature>
<evidence type="ECO:0000256" key="6">
    <source>
        <dbReference type="ARBA" id="ARBA00022840"/>
    </source>
</evidence>
<dbReference type="HAMAP" id="MF_00123">
    <property type="entry name" value="Arg_tRNA_synth"/>
    <property type="match status" value="1"/>
</dbReference>
<accession>A0A1F5MI41</accession>
<evidence type="ECO:0000256" key="4">
    <source>
        <dbReference type="ARBA" id="ARBA00022598"/>
    </source>
</evidence>
<evidence type="ECO:0000256" key="9">
    <source>
        <dbReference type="ARBA" id="ARBA00049339"/>
    </source>
</evidence>
<dbReference type="NCBIfam" id="TIGR00456">
    <property type="entry name" value="argS"/>
    <property type="match status" value="1"/>
</dbReference>
<keyword evidence="5 10" id="KW-0547">Nucleotide-binding</keyword>
<evidence type="ECO:0000256" key="2">
    <source>
        <dbReference type="ARBA" id="ARBA00005594"/>
    </source>
</evidence>
<dbReference type="SUPFAM" id="SSF47323">
    <property type="entry name" value="Anticodon-binding domain of a subclass of class I aminoacyl-tRNA synthetases"/>
    <property type="match status" value="1"/>
</dbReference>
<comment type="similarity">
    <text evidence="2 10 11">Belongs to the class-I aminoacyl-tRNA synthetase family.</text>
</comment>
<evidence type="ECO:0000256" key="8">
    <source>
        <dbReference type="ARBA" id="ARBA00023146"/>
    </source>
</evidence>
<dbReference type="PANTHER" id="PTHR11956">
    <property type="entry name" value="ARGINYL-TRNA SYNTHETASE"/>
    <property type="match status" value="1"/>
</dbReference>
<dbReference type="GO" id="GO:0006420">
    <property type="term" value="P:arginyl-tRNA aminoacylation"/>
    <property type="evidence" value="ECO:0007669"/>
    <property type="project" value="UniProtKB-UniRule"/>
</dbReference>
<protein>
    <recommendedName>
        <fullName evidence="10">Arginine--tRNA ligase</fullName>
        <ecNumber evidence="10">6.1.1.19</ecNumber>
    </recommendedName>
    <alternativeName>
        <fullName evidence="10">Arginyl-tRNA synthetase</fullName>
        <shortName evidence="10">ArgRS</shortName>
    </alternativeName>
</protein>
<name>A0A1F5MI41_9BACT</name>
<evidence type="ECO:0000256" key="5">
    <source>
        <dbReference type="ARBA" id="ARBA00022741"/>
    </source>
</evidence>
<feature type="domain" description="Arginyl tRNA synthetase N-terminal" evidence="13">
    <location>
        <begin position="4"/>
        <end position="89"/>
    </location>
</feature>
<dbReference type="Pfam" id="PF00750">
    <property type="entry name" value="tRNA-synt_1d"/>
    <property type="match status" value="1"/>
</dbReference>
<keyword evidence="8 10" id="KW-0030">Aminoacyl-tRNA synthetase</keyword>
<dbReference type="AlphaFoldDB" id="A0A1F5MI41"/>
<dbReference type="GO" id="GO:0005737">
    <property type="term" value="C:cytoplasm"/>
    <property type="evidence" value="ECO:0007669"/>
    <property type="project" value="UniProtKB-SubCell"/>
</dbReference>
<evidence type="ECO:0000259" key="12">
    <source>
        <dbReference type="SMART" id="SM00836"/>
    </source>
</evidence>
<dbReference type="InterPro" id="IPR009080">
    <property type="entry name" value="tRNAsynth_Ia_anticodon-bd"/>
</dbReference>
<dbReference type="PANTHER" id="PTHR11956:SF5">
    <property type="entry name" value="ARGININE--TRNA LIGASE, CYTOPLASMIC"/>
    <property type="match status" value="1"/>
</dbReference>
<dbReference type="PRINTS" id="PR01038">
    <property type="entry name" value="TRNASYNTHARG"/>
</dbReference>
<gene>
    <name evidence="10" type="primary">argS</name>
    <name evidence="14" type="ORF">A3I48_02670</name>
</gene>
<dbReference type="Proteomes" id="UP000178859">
    <property type="component" value="Unassembled WGS sequence"/>
</dbReference>
<dbReference type="CDD" id="cd00671">
    <property type="entry name" value="ArgRS_core"/>
    <property type="match status" value="1"/>
</dbReference>
<dbReference type="Gene3D" id="3.30.1360.70">
    <property type="entry name" value="Arginyl tRNA synthetase N-terminal domain"/>
    <property type="match status" value="1"/>
</dbReference>
<dbReference type="InterPro" id="IPR005148">
    <property type="entry name" value="Arg-tRNA-synth_N"/>
</dbReference>
<dbReference type="Gene3D" id="3.40.50.620">
    <property type="entry name" value="HUPs"/>
    <property type="match status" value="1"/>
</dbReference>
<dbReference type="GO" id="GO:0004814">
    <property type="term" value="F:arginine-tRNA ligase activity"/>
    <property type="evidence" value="ECO:0007669"/>
    <property type="project" value="UniProtKB-UniRule"/>
</dbReference>
<keyword evidence="7 10" id="KW-0648">Protein biosynthesis</keyword>
<evidence type="ECO:0000256" key="1">
    <source>
        <dbReference type="ARBA" id="ARBA00004496"/>
    </source>
</evidence>
<dbReference type="FunFam" id="1.10.730.10:FF:000008">
    <property type="entry name" value="Arginine--tRNA ligase"/>
    <property type="match status" value="1"/>
</dbReference>
<dbReference type="InterPro" id="IPR036695">
    <property type="entry name" value="Arg-tRNA-synth_N_sf"/>
</dbReference>
<keyword evidence="3 10" id="KW-0963">Cytoplasm</keyword>
<sequence length="538" mass="59950">MLKQKILEDLKLAVKELGFPTSDIILSSSKNPAFGDYSTNVVLQLAKLKPENGKQSPQEIANKIVSNLSNLSYLNKVEVAGGGFINFFVKAENLANNLKEILERKESFGKSEIGKGKKARVEYISANPTGPLHIGNARGGPLGDTVANVLAFCSYEVLREYLDNNVGGQVEALGATVKAKYHGNLASQNQYQGEYINDLVKDLEVEIEGKSDLEIGGMAVSLIYEDIMADTHAMGIKFDLVVHESQLRKEAPEIIEELQKKGVVKEKDGALWLAPNDEFLKDRETVIKKSDGNYTYFTSDIVYHKQKFATGADLVINVWGSNHHGHISRMQAAIGALGFNPQKLKVILYQYVRVRRGIDIVKMSKRAGNFVTAREVLDEVGVDAFRFYLLRFSPQTHMDFDLELLKQQSNKNPVYYVQYAYVRMVNIIKKVNSTQFAVGSAANINYSLLSLKPELDLIKHLLNFPDLIEEIAANCQVQQLTEYAICLADLFHKFYENCPVLQAESGQLIQARLALVRAAKITLANVLKLLGVSAPERM</sequence>
<dbReference type="GO" id="GO:0005524">
    <property type="term" value="F:ATP binding"/>
    <property type="evidence" value="ECO:0007669"/>
    <property type="project" value="UniProtKB-UniRule"/>
</dbReference>
<organism evidence="14 15">
    <name type="scientific">Candidatus Daviesbacteria bacterium RIFCSPLOWO2_02_FULL_36_7</name>
    <dbReference type="NCBI Taxonomy" id="1797792"/>
    <lineage>
        <taxon>Bacteria</taxon>
        <taxon>Candidatus Daviesiibacteriota</taxon>
    </lineage>
</organism>
<dbReference type="EC" id="6.1.1.19" evidence="10"/>
<dbReference type="SMART" id="SM00836">
    <property type="entry name" value="DALR_1"/>
    <property type="match status" value="1"/>
</dbReference>
<evidence type="ECO:0000256" key="10">
    <source>
        <dbReference type="HAMAP-Rule" id="MF_00123"/>
    </source>
</evidence>
<evidence type="ECO:0000256" key="11">
    <source>
        <dbReference type="RuleBase" id="RU363038"/>
    </source>
</evidence>
<comment type="catalytic activity">
    <reaction evidence="9 10">
        <text>tRNA(Arg) + L-arginine + ATP = L-arginyl-tRNA(Arg) + AMP + diphosphate</text>
        <dbReference type="Rhea" id="RHEA:20301"/>
        <dbReference type="Rhea" id="RHEA-COMP:9658"/>
        <dbReference type="Rhea" id="RHEA-COMP:9673"/>
        <dbReference type="ChEBI" id="CHEBI:30616"/>
        <dbReference type="ChEBI" id="CHEBI:32682"/>
        <dbReference type="ChEBI" id="CHEBI:33019"/>
        <dbReference type="ChEBI" id="CHEBI:78442"/>
        <dbReference type="ChEBI" id="CHEBI:78513"/>
        <dbReference type="ChEBI" id="CHEBI:456215"/>
        <dbReference type="EC" id="6.1.1.19"/>
    </reaction>
</comment>